<evidence type="ECO:0000256" key="12">
    <source>
        <dbReference type="ARBA" id="ARBA00022982"/>
    </source>
</evidence>
<keyword evidence="12" id="KW-0249">Electron transport</keyword>
<evidence type="ECO:0000256" key="6">
    <source>
        <dbReference type="ARBA" id="ARBA00019425"/>
    </source>
</evidence>
<dbReference type="InterPro" id="IPR034804">
    <property type="entry name" value="SQR/QFR_C/D"/>
</dbReference>
<dbReference type="SUPFAM" id="SSF81343">
    <property type="entry name" value="Fumarate reductase respiratory complex transmembrane subunits"/>
    <property type="match status" value="1"/>
</dbReference>
<evidence type="ECO:0000313" key="17">
    <source>
        <dbReference type="EMBL" id="QFU15173.1"/>
    </source>
</evidence>
<reference evidence="17 18" key="1">
    <citation type="submission" date="2019-10" db="EMBL/GenBank/DDBJ databases">
        <title>Isolation, Identification of Microvirga thermotolerans HR1, a novel thermophilic bacterium and Comparative Genomics of the genus Microvirga.</title>
        <authorList>
            <person name="Li J."/>
            <person name="Zhang W."/>
            <person name="Lin M."/>
            <person name="Wang J."/>
        </authorList>
    </citation>
    <scope>NUCLEOTIDE SEQUENCE [LARGE SCALE GENOMIC DNA]</scope>
    <source>
        <strain evidence="17 18">HR1</strain>
    </source>
</reference>
<dbReference type="Proteomes" id="UP000325614">
    <property type="component" value="Chromosome"/>
</dbReference>
<evidence type="ECO:0000256" key="13">
    <source>
        <dbReference type="ARBA" id="ARBA00022989"/>
    </source>
</evidence>
<gene>
    <name evidence="17" type="primary">sdhD</name>
    <name evidence="17" type="ORF">GDR74_02495</name>
</gene>
<dbReference type="GO" id="GO:0046872">
    <property type="term" value="F:metal ion binding"/>
    <property type="evidence" value="ECO:0007669"/>
    <property type="project" value="UniProtKB-KW"/>
</dbReference>
<evidence type="ECO:0000313" key="18">
    <source>
        <dbReference type="Proteomes" id="UP000325614"/>
    </source>
</evidence>
<evidence type="ECO:0000256" key="2">
    <source>
        <dbReference type="ARBA" id="ARBA00004050"/>
    </source>
</evidence>
<dbReference type="NCBIfam" id="TIGR02968">
    <property type="entry name" value="succ_dehyd_anc"/>
    <property type="match status" value="1"/>
</dbReference>
<name>A0A5P9JS28_9HYPH</name>
<comment type="subcellular location">
    <subcellularLocation>
        <location evidence="3">Membrane</location>
        <topology evidence="3">Multi-pass membrane protein</topology>
    </subcellularLocation>
</comment>
<organism evidence="17 18">
    <name type="scientific">Microvirga thermotolerans</name>
    <dbReference type="NCBI Taxonomy" id="2651334"/>
    <lineage>
        <taxon>Bacteria</taxon>
        <taxon>Pseudomonadati</taxon>
        <taxon>Pseudomonadota</taxon>
        <taxon>Alphaproteobacteria</taxon>
        <taxon>Hyphomicrobiales</taxon>
        <taxon>Methylobacteriaceae</taxon>
        <taxon>Microvirga</taxon>
    </lineage>
</organism>
<keyword evidence="18" id="KW-1185">Reference proteome</keyword>
<evidence type="ECO:0000256" key="4">
    <source>
        <dbReference type="ARBA" id="ARBA00005163"/>
    </source>
</evidence>
<comment type="cofactor">
    <cofactor evidence="1">
        <name>heme</name>
        <dbReference type="ChEBI" id="CHEBI:30413"/>
    </cofactor>
</comment>
<evidence type="ECO:0000256" key="1">
    <source>
        <dbReference type="ARBA" id="ARBA00001971"/>
    </source>
</evidence>
<sequence>MADNRADTRVSMRTPLARVKGLGASGHGVEHWWLHRVTAVSNIPLIIAFVIIVAALAGSGYEEAVSIVSHPLVAIVLILAVVSVTNHMRMGMQIIIEDYVHDKGLKIAAVIANNFYAVIVAVACLYAILKVSLGRILI</sequence>
<comment type="subunit">
    <text evidence="5">Part of an enzyme complex containing four subunits: a flavoprotein, an iron-sulfur protein, plus two membrane-anchoring proteins, SdhC and SdhD.</text>
</comment>
<dbReference type="KEGG" id="mico:GDR74_02495"/>
<feature type="transmembrane region" description="Helical" evidence="16">
    <location>
        <begin position="43"/>
        <end position="61"/>
    </location>
</feature>
<accession>A0A5P9JS28</accession>
<feature type="transmembrane region" description="Helical" evidence="16">
    <location>
        <begin position="67"/>
        <end position="86"/>
    </location>
</feature>
<evidence type="ECO:0000256" key="14">
    <source>
        <dbReference type="ARBA" id="ARBA00023004"/>
    </source>
</evidence>
<keyword evidence="14" id="KW-0408">Iron</keyword>
<dbReference type="InterPro" id="IPR000701">
    <property type="entry name" value="SuccDH_FuR_B_TM-su"/>
</dbReference>
<keyword evidence="13 16" id="KW-1133">Transmembrane helix</keyword>
<dbReference type="EMBL" id="CP045423">
    <property type="protein sequence ID" value="QFU15173.1"/>
    <property type="molecule type" value="Genomic_DNA"/>
</dbReference>
<dbReference type="Pfam" id="PF01127">
    <property type="entry name" value="Sdh_cyt"/>
    <property type="match status" value="1"/>
</dbReference>
<keyword evidence="10 16" id="KW-0812">Transmembrane</keyword>
<dbReference type="GO" id="GO:0006099">
    <property type="term" value="P:tricarboxylic acid cycle"/>
    <property type="evidence" value="ECO:0007669"/>
    <property type="project" value="UniProtKB-UniPathway"/>
</dbReference>
<keyword evidence="8" id="KW-0816">Tricarboxylic acid cycle</keyword>
<dbReference type="Gene3D" id="1.20.1300.10">
    <property type="entry name" value="Fumarate reductase/succinate dehydrogenase, transmembrane subunit"/>
    <property type="match status" value="1"/>
</dbReference>
<dbReference type="GO" id="GO:0020037">
    <property type="term" value="F:heme binding"/>
    <property type="evidence" value="ECO:0007669"/>
    <property type="project" value="InterPro"/>
</dbReference>
<dbReference type="InterPro" id="IPR014312">
    <property type="entry name" value="Succ_DH_anchor"/>
</dbReference>
<evidence type="ECO:0000256" key="5">
    <source>
        <dbReference type="ARBA" id="ARBA00011558"/>
    </source>
</evidence>
<comment type="function">
    <text evidence="2">Membrane-anchoring subunit of succinate dehydrogenase (SDH).</text>
</comment>
<dbReference type="AlphaFoldDB" id="A0A5P9JS28"/>
<protein>
    <recommendedName>
        <fullName evidence="6">Succinate dehydrogenase hydrophobic membrane anchor subunit</fullName>
    </recommendedName>
</protein>
<evidence type="ECO:0000256" key="7">
    <source>
        <dbReference type="ARBA" id="ARBA00022448"/>
    </source>
</evidence>
<evidence type="ECO:0000256" key="11">
    <source>
        <dbReference type="ARBA" id="ARBA00022723"/>
    </source>
</evidence>
<evidence type="ECO:0000256" key="16">
    <source>
        <dbReference type="SAM" id="Phobius"/>
    </source>
</evidence>
<proteinExistence type="predicted"/>
<evidence type="ECO:0000256" key="8">
    <source>
        <dbReference type="ARBA" id="ARBA00022532"/>
    </source>
</evidence>
<comment type="pathway">
    <text evidence="4">Carbohydrate metabolism; tricarboxylic acid cycle.</text>
</comment>
<evidence type="ECO:0000256" key="10">
    <source>
        <dbReference type="ARBA" id="ARBA00022692"/>
    </source>
</evidence>
<dbReference type="CDD" id="cd03495">
    <property type="entry name" value="SQR_TypeC_SdhD_like"/>
    <property type="match status" value="1"/>
</dbReference>
<keyword evidence="9" id="KW-0349">Heme</keyword>
<keyword evidence="7" id="KW-0813">Transport</keyword>
<dbReference type="GO" id="GO:0016020">
    <property type="term" value="C:membrane"/>
    <property type="evidence" value="ECO:0007669"/>
    <property type="project" value="UniProtKB-SubCell"/>
</dbReference>
<evidence type="ECO:0000256" key="15">
    <source>
        <dbReference type="ARBA" id="ARBA00023136"/>
    </source>
</evidence>
<evidence type="ECO:0000256" key="9">
    <source>
        <dbReference type="ARBA" id="ARBA00022617"/>
    </source>
</evidence>
<evidence type="ECO:0000256" key="3">
    <source>
        <dbReference type="ARBA" id="ARBA00004141"/>
    </source>
</evidence>
<feature type="transmembrane region" description="Helical" evidence="16">
    <location>
        <begin position="107"/>
        <end position="129"/>
    </location>
</feature>
<dbReference type="UniPathway" id="UPA00223"/>
<dbReference type="RefSeq" id="WP_152584819.1">
    <property type="nucleotide sequence ID" value="NZ_CP045423.1"/>
</dbReference>
<keyword evidence="15 16" id="KW-0472">Membrane</keyword>
<keyword evidence="11" id="KW-0479">Metal-binding</keyword>